<comment type="caution">
    <text evidence="7">The sequence shown here is derived from an EMBL/GenBank/DDBJ whole genome shotgun (WGS) entry which is preliminary data.</text>
</comment>
<protein>
    <submittedName>
        <fullName evidence="7">ABC transporter permease</fullName>
    </submittedName>
</protein>
<dbReference type="GO" id="GO:0005886">
    <property type="term" value="C:plasma membrane"/>
    <property type="evidence" value="ECO:0007669"/>
    <property type="project" value="UniProtKB-SubCell"/>
</dbReference>
<feature type="transmembrane region" description="Helical" evidence="6">
    <location>
        <begin position="68"/>
        <end position="101"/>
    </location>
</feature>
<dbReference type="Pfam" id="PF02653">
    <property type="entry name" value="BPD_transp_2"/>
    <property type="match status" value="1"/>
</dbReference>
<feature type="transmembrane region" description="Helical" evidence="6">
    <location>
        <begin position="229"/>
        <end position="249"/>
    </location>
</feature>
<feature type="transmembrane region" description="Helical" evidence="6">
    <location>
        <begin position="261"/>
        <end position="279"/>
    </location>
</feature>
<evidence type="ECO:0000256" key="6">
    <source>
        <dbReference type="SAM" id="Phobius"/>
    </source>
</evidence>
<evidence type="ECO:0000256" key="2">
    <source>
        <dbReference type="ARBA" id="ARBA00022475"/>
    </source>
</evidence>
<dbReference type="InterPro" id="IPR001851">
    <property type="entry name" value="ABC_transp_permease"/>
</dbReference>
<dbReference type="PANTHER" id="PTHR32196">
    <property type="entry name" value="ABC TRANSPORTER PERMEASE PROTEIN YPHD-RELATED-RELATED"/>
    <property type="match status" value="1"/>
</dbReference>
<dbReference type="GO" id="GO:0022857">
    <property type="term" value="F:transmembrane transporter activity"/>
    <property type="evidence" value="ECO:0007669"/>
    <property type="project" value="InterPro"/>
</dbReference>
<reference evidence="7" key="1">
    <citation type="submission" date="2023-05" db="EMBL/GenBank/DDBJ databases">
        <title>Streptantibioticus silvisoli sp. nov., acidotolerant actinomycetes 1 from pine litter.</title>
        <authorList>
            <person name="Swiecimska M."/>
            <person name="Golinska P."/>
            <person name="Sangal V."/>
            <person name="Wachnowicz B."/>
            <person name="Goodfellow M."/>
        </authorList>
    </citation>
    <scope>NUCLEOTIDE SEQUENCE</scope>
    <source>
        <strain evidence="7">SL13</strain>
    </source>
</reference>
<feature type="transmembrane region" description="Helical" evidence="6">
    <location>
        <begin position="137"/>
        <end position="157"/>
    </location>
</feature>
<evidence type="ECO:0000313" key="7">
    <source>
        <dbReference type="EMBL" id="MDI5973351.1"/>
    </source>
</evidence>
<evidence type="ECO:0000256" key="3">
    <source>
        <dbReference type="ARBA" id="ARBA00022692"/>
    </source>
</evidence>
<keyword evidence="4 6" id="KW-1133">Transmembrane helix</keyword>
<feature type="transmembrane region" description="Helical" evidence="6">
    <location>
        <begin position="107"/>
        <end position="130"/>
    </location>
</feature>
<dbReference type="AlphaFoldDB" id="A0AA90H8W1"/>
<comment type="subcellular location">
    <subcellularLocation>
        <location evidence="1">Cell membrane</location>
        <topology evidence="1">Multi-pass membrane protein</topology>
    </subcellularLocation>
</comment>
<organism evidence="7">
    <name type="scientific">Streptantibioticus silvisoli</name>
    <dbReference type="NCBI Taxonomy" id="2705255"/>
    <lineage>
        <taxon>Bacteria</taxon>
        <taxon>Bacillati</taxon>
        <taxon>Actinomycetota</taxon>
        <taxon>Actinomycetes</taxon>
        <taxon>Kitasatosporales</taxon>
        <taxon>Streptomycetaceae</taxon>
        <taxon>Streptantibioticus</taxon>
    </lineage>
</organism>
<evidence type="ECO:0000256" key="5">
    <source>
        <dbReference type="ARBA" id="ARBA00023136"/>
    </source>
</evidence>
<feature type="transmembrane region" description="Helical" evidence="6">
    <location>
        <begin position="286"/>
        <end position="305"/>
    </location>
</feature>
<evidence type="ECO:0000256" key="1">
    <source>
        <dbReference type="ARBA" id="ARBA00004651"/>
    </source>
</evidence>
<name>A0AA90H8W1_9ACTN</name>
<accession>A0AA90H8W1</accession>
<proteinExistence type="predicted"/>
<gene>
    <name evidence="7" type="ORF">POF50_029085</name>
</gene>
<keyword evidence="5 6" id="KW-0472">Membrane</keyword>
<evidence type="ECO:0000256" key="4">
    <source>
        <dbReference type="ARBA" id="ARBA00022989"/>
    </source>
</evidence>
<feature type="transmembrane region" description="Helical" evidence="6">
    <location>
        <begin position="177"/>
        <end position="199"/>
    </location>
</feature>
<keyword evidence="3 6" id="KW-0812">Transmembrane</keyword>
<sequence>MKTSTAPAPSEADAGAEARGSLARRLRETPEVGVVAACVVVFAALAIDRSTFADAVNLQGMGFDLAQYGLIAIGESLVILTGGIDLSVGALLGTSVILMSWFNVRAGLPPVVAVLATLAITGLVGLLHGLAVTRLKMAPFVVTLVTYTVAQGVTLAITSGTSITGIGGLFGDIGQTYVAQIPLPLILFAVVAVAAWFFLERTYVGRQVYAVGGNAEAARLAGIRGDRRVVAMYVTSSLLSGFAGIMVLGRMGVGSASGVGVGWELSAIAAAVIGGVSLVGGQGRIVGIVAGTVLLEFINNGLTILQINSDYTNIVLGCVLALAITADRLRARGIARRS</sequence>
<dbReference type="CDD" id="cd06579">
    <property type="entry name" value="TM_PBP1_transp_AraH_like"/>
    <property type="match status" value="1"/>
</dbReference>
<dbReference type="EMBL" id="JABXJJ020000044">
    <property type="protein sequence ID" value="MDI5973351.1"/>
    <property type="molecule type" value="Genomic_DNA"/>
</dbReference>
<keyword evidence="2" id="KW-1003">Cell membrane</keyword>
<dbReference type="RefSeq" id="WP_271314128.1">
    <property type="nucleotide sequence ID" value="NZ_JABXJJ020000044.1"/>
</dbReference>